<dbReference type="EMBL" id="PDJE01000001">
    <property type="protein sequence ID" value="PFG29285.1"/>
    <property type="molecule type" value="Genomic_DNA"/>
</dbReference>
<sequence>MASLLDEIIDGSTNGAIRTADLLRKVQVAATRVGASDVVRWVQQELQGYEDDAEIPSYRVMPTSVVGLFTGPMQSRMQHQLPAHSDFTDDFHVKMRQPLSTLQSFADADKDAEAHWPAWRVQQYENTGAFAIQFYGLFDAWNVITRQSLLGVVDTVRSKAMEFALGLQQDFPDAGSVGGPSLLTNSAVAPVVFNTTNNIYGHGTNIATGHDIAQKTVLKGNRQELERQAEQLGLSSTEAREFVDAVESEQGITTPQVTGFLEKVRTGAAAVGLSVSSDVIAGSLIELAKLYLGIA</sequence>
<organism evidence="2 3">
    <name type="scientific">Paramicrobacterium agarici</name>
    <dbReference type="NCBI Taxonomy" id="630514"/>
    <lineage>
        <taxon>Bacteria</taxon>
        <taxon>Bacillati</taxon>
        <taxon>Actinomycetota</taxon>
        <taxon>Actinomycetes</taxon>
        <taxon>Micrococcales</taxon>
        <taxon>Microbacteriaceae</taxon>
        <taxon>Paramicrobacterium</taxon>
    </lineage>
</organism>
<keyword evidence="3" id="KW-1185">Reference proteome</keyword>
<evidence type="ECO:0000313" key="3">
    <source>
        <dbReference type="Proteomes" id="UP000221369"/>
    </source>
</evidence>
<dbReference type="Proteomes" id="UP000221369">
    <property type="component" value="Unassembled WGS sequence"/>
</dbReference>
<gene>
    <name evidence="2" type="ORF">ATJ78_0186</name>
</gene>
<evidence type="ECO:0000313" key="2">
    <source>
        <dbReference type="EMBL" id="PFG29285.1"/>
    </source>
</evidence>
<dbReference type="AlphaFoldDB" id="A0A2A9DT05"/>
<accession>A0A2A9DT05</accession>
<reference evidence="2 3" key="1">
    <citation type="submission" date="2017-10" db="EMBL/GenBank/DDBJ databases">
        <title>Sequencing the genomes of 1000 actinobacteria strains.</title>
        <authorList>
            <person name="Klenk H.-P."/>
        </authorList>
    </citation>
    <scope>NUCLEOTIDE SEQUENCE [LARGE SCALE GENOMIC DNA]</scope>
    <source>
        <strain evidence="2 3">DSM 21798</strain>
    </source>
</reference>
<protein>
    <recommendedName>
        <fullName evidence="1">AbiTii domain-containing protein</fullName>
    </recommendedName>
</protein>
<proteinExistence type="predicted"/>
<name>A0A2A9DT05_9MICO</name>
<dbReference type="InterPro" id="IPR041304">
    <property type="entry name" value="AbiTii"/>
</dbReference>
<evidence type="ECO:0000259" key="1">
    <source>
        <dbReference type="Pfam" id="PF18864"/>
    </source>
</evidence>
<feature type="domain" description="AbiTii" evidence="1">
    <location>
        <begin position="3"/>
        <end position="188"/>
    </location>
</feature>
<dbReference type="RefSeq" id="WP_098405885.1">
    <property type="nucleotide sequence ID" value="NZ_PDJE01000001.1"/>
</dbReference>
<comment type="caution">
    <text evidence="2">The sequence shown here is derived from an EMBL/GenBank/DDBJ whole genome shotgun (WGS) entry which is preliminary data.</text>
</comment>
<dbReference type="Pfam" id="PF18864">
    <property type="entry name" value="AbiTii"/>
    <property type="match status" value="1"/>
</dbReference>